<dbReference type="Gene3D" id="3.40.50.720">
    <property type="entry name" value="NAD(P)-binding Rossmann-like Domain"/>
    <property type="match status" value="2"/>
</dbReference>
<dbReference type="PANTHER" id="PTHR47706:SF2">
    <property type="entry name" value="ISOFLAVONE REDUCTASE FAMILY PROTEIN (AFU_ORTHOLOGUE AFUA_2G05290)"/>
    <property type="match status" value="1"/>
</dbReference>
<dbReference type="GeneID" id="9520042"/>
<evidence type="ECO:0000256" key="3">
    <source>
        <dbReference type="SAM" id="SignalP"/>
    </source>
</evidence>
<dbReference type="AlphaFoldDB" id="D4AYT3"/>
<dbReference type="Pfam" id="PF05368">
    <property type="entry name" value="NmrA"/>
    <property type="match status" value="1"/>
</dbReference>
<dbReference type="PANTHER" id="PTHR47706">
    <property type="entry name" value="NMRA-LIKE FAMILY PROTEIN"/>
    <property type="match status" value="1"/>
</dbReference>
<dbReference type="InterPro" id="IPR051609">
    <property type="entry name" value="NmrA/Isoflavone_reductase-like"/>
</dbReference>
<organism evidence="5 6">
    <name type="scientific">Arthroderma benhamiae (strain ATCC MYA-4681 / CBS 112371)</name>
    <name type="common">Trichophyton mentagrophytes</name>
    <dbReference type="NCBI Taxonomy" id="663331"/>
    <lineage>
        <taxon>Eukaryota</taxon>
        <taxon>Fungi</taxon>
        <taxon>Dikarya</taxon>
        <taxon>Ascomycota</taxon>
        <taxon>Pezizomycotina</taxon>
        <taxon>Eurotiomycetes</taxon>
        <taxon>Eurotiomycetidae</taxon>
        <taxon>Onygenales</taxon>
        <taxon>Arthrodermataceae</taxon>
        <taxon>Trichophyton</taxon>
    </lineage>
</organism>
<evidence type="ECO:0000313" key="5">
    <source>
        <dbReference type="EMBL" id="EFE31753.1"/>
    </source>
</evidence>
<dbReference type="EMBL" id="ABSU01000019">
    <property type="protein sequence ID" value="EFE31753.1"/>
    <property type="molecule type" value="Genomic_DNA"/>
</dbReference>
<evidence type="ECO:0000259" key="4">
    <source>
        <dbReference type="Pfam" id="PF05368"/>
    </source>
</evidence>
<gene>
    <name evidence="5" type="ORF">ARB_01352</name>
</gene>
<evidence type="ECO:0000256" key="2">
    <source>
        <dbReference type="ARBA" id="ARBA00023002"/>
    </source>
</evidence>
<dbReference type="KEGG" id="abe:ARB_01352"/>
<evidence type="ECO:0000256" key="1">
    <source>
        <dbReference type="ARBA" id="ARBA00022857"/>
    </source>
</evidence>
<evidence type="ECO:0000313" key="6">
    <source>
        <dbReference type="Proteomes" id="UP000008866"/>
    </source>
</evidence>
<protein>
    <submittedName>
        <fullName evidence="5">Isoflavone reductase family protein</fullName>
    </submittedName>
</protein>
<dbReference type="RefSeq" id="XP_003012393.1">
    <property type="nucleotide sequence ID" value="XM_003012347.1"/>
</dbReference>
<dbReference type="eggNOG" id="ENOG502RZ8I">
    <property type="taxonomic scope" value="Eukaryota"/>
</dbReference>
<feature type="signal peptide" evidence="3">
    <location>
        <begin position="1"/>
        <end position="22"/>
    </location>
</feature>
<dbReference type="InterPro" id="IPR008030">
    <property type="entry name" value="NmrA-like"/>
</dbReference>
<dbReference type="Gene3D" id="3.90.25.10">
    <property type="entry name" value="UDP-galactose 4-epimerase, domain 1"/>
    <property type="match status" value="1"/>
</dbReference>
<dbReference type="SUPFAM" id="SSF51735">
    <property type="entry name" value="NAD(P)-binding Rossmann-fold domains"/>
    <property type="match status" value="1"/>
</dbReference>
<feature type="chain" id="PRO_5003054542" evidence="3">
    <location>
        <begin position="23"/>
        <end position="498"/>
    </location>
</feature>
<keyword evidence="2" id="KW-0560">Oxidoreductase</keyword>
<name>D4AYT3_ARTBC</name>
<dbReference type="InterPro" id="IPR036291">
    <property type="entry name" value="NAD(P)-bd_dom_sf"/>
</dbReference>
<keyword evidence="3" id="KW-0732">Signal</keyword>
<comment type="caution">
    <text evidence="5">The sequence shown here is derived from an EMBL/GenBank/DDBJ whole genome shotgun (WGS) entry which is preliminary data.</text>
</comment>
<feature type="domain" description="NmrA-like" evidence="4">
    <location>
        <begin position="171"/>
        <end position="484"/>
    </location>
</feature>
<proteinExistence type="predicted"/>
<dbReference type="HOGENOM" id="CLU_547419_0_0_1"/>
<keyword evidence="1" id="KW-0521">NADP</keyword>
<accession>D4AYT3</accession>
<reference evidence="6" key="1">
    <citation type="journal article" date="2011" name="Genome Biol.">
        <title>Comparative and functional genomics provide insights into the pathogenicity of dermatophytic fungi.</title>
        <authorList>
            <person name="Burmester A."/>
            <person name="Shelest E."/>
            <person name="Gloeckner G."/>
            <person name="Heddergott C."/>
            <person name="Schindler S."/>
            <person name="Staib P."/>
            <person name="Heidel A."/>
            <person name="Felder M."/>
            <person name="Petzold A."/>
            <person name="Szafranski K."/>
            <person name="Feuermann M."/>
            <person name="Pedruzzi I."/>
            <person name="Priebe S."/>
            <person name="Groth M."/>
            <person name="Winkler R."/>
            <person name="Li W."/>
            <person name="Kniemeyer O."/>
            <person name="Schroeckh V."/>
            <person name="Hertweck C."/>
            <person name="Hube B."/>
            <person name="White T.C."/>
            <person name="Platzer M."/>
            <person name="Guthke R."/>
            <person name="Heitman J."/>
            <person name="Woestemeyer J."/>
            <person name="Zipfel P.F."/>
            <person name="Monod M."/>
            <person name="Brakhage A.A."/>
        </authorList>
    </citation>
    <scope>NUCLEOTIDE SEQUENCE [LARGE SCALE GENOMIC DNA]</scope>
    <source>
        <strain evidence="6">ATCC MYA-4681 / CBS 112371</strain>
    </source>
</reference>
<dbReference type="GO" id="GO:0016491">
    <property type="term" value="F:oxidoreductase activity"/>
    <property type="evidence" value="ECO:0007669"/>
    <property type="project" value="UniProtKB-KW"/>
</dbReference>
<sequence>MKAVLMHMVCCLSLTFSPDILTSSANYRQNLGWKLVRHVINTFLQITLGSTTQQRNEPRSMYLRTWIVHAGLAAPCQGSAFCQPNIVVGVSKKYEEVAFESRKHEHGAKPKKGTCQNTNFFRFDDVENDKADDDRRSTINAQEGLYIELSSVAWARMALLFSRNLRYIPTLGHSVVSALLATNGRHTPVILSRKREGGSPASSTAAWVVSGSSATAEVETRYVDYESKDSLVAALHDIDTVISVLLIHDTDTFVNTQIRLLHAAEAAGCRRFAPSEFSGGHKLHFLVDFEREAKLPVWEAVLQSNIDAALFANGMFMNYLGIGSPEKDGNRAEALAGFAEGPLLFNLVEGWVEVPVVVCEGGSVPPPAAITMTNIRDIGRFIAAAIDLEEPWGKRELGMAGSTLQFDEIVSLIEKYTGRTMEVRPFTKKQVEERLASPAEGVSGIIEKLECQLKKVCCDGGITVQPTLNRLCPDVKPMTVEEFLKRYWAEPSGPTADA</sequence>
<keyword evidence="6" id="KW-1185">Reference proteome</keyword>
<dbReference type="Proteomes" id="UP000008866">
    <property type="component" value="Unassembled WGS sequence"/>
</dbReference>